<dbReference type="EMBL" id="CP027569">
    <property type="protein sequence ID" value="AVO28075.1"/>
    <property type="molecule type" value="Genomic_DNA"/>
</dbReference>
<gene>
    <name evidence="1" type="ORF">C6Y28_10795</name>
</gene>
<name>A0A2S0M9D6_MEGEL</name>
<evidence type="ECO:0000313" key="2">
    <source>
        <dbReference type="Proteomes" id="UP000238358"/>
    </source>
</evidence>
<protein>
    <submittedName>
        <fullName evidence="1">Uncharacterized protein</fullName>
    </submittedName>
</protein>
<accession>A0A2S0M9D6</accession>
<organism evidence="1 2">
    <name type="scientific">Megasphaera elsdenii</name>
    <dbReference type="NCBI Taxonomy" id="907"/>
    <lineage>
        <taxon>Bacteria</taxon>
        <taxon>Bacillati</taxon>
        <taxon>Bacillota</taxon>
        <taxon>Negativicutes</taxon>
        <taxon>Veillonellales</taxon>
        <taxon>Veillonellaceae</taxon>
        <taxon>Megasphaera</taxon>
    </lineage>
</organism>
<dbReference type="OrthoDB" id="1624675at2"/>
<evidence type="ECO:0000313" key="1">
    <source>
        <dbReference type="EMBL" id="AVO28075.1"/>
    </source>
</evidence>
<proteinExistence type="predicted"/>
<dbReference type="Proteomes" id="UP000238358">
    <property type="component" value="Chromosome"/>
</dbReference>
<sequence length="110" mass="12786">MITKQKIYQDGDKICLRNTVDVSSAVDAARRVNEIDNGGWAGDKNERIQLMGFIPPEFWGFDPWLICAKRAELEGNQAKYQYYIQKFFSVWKQFAVNHKKRTWRGAVLLG</sequence>
<dbReference type="AlphaFoldDB" id="A0A2S0M9D6"/>
<dbReference type="RefSeq" id="WP_027894591.1">
    <property type="nucleotide sequence ID" value="NZ_CP027569.1"/>
</dbReference>
<reference evidence="1 2" key="1">
    <citation type="journal article" date="2018" name="Genome Announc.">
        <title>Complete genomes of two Megasphaera elsdenii strains, NCIMB 702410 and ATCC 25940.</title>
        <authorList>
            <person name="Hatmaker E.A."/>
            <person name="O'Dell K."/>
            <person name="Riley L.A."/>
            <person name="Klingeman D.M."/>
            <person name="Guss A.M."/>
        </authorList>
    </citation>
    <scope>NUCLEOTIDE SEQUENCE [LARGE SCALE GENOMIC DNA]</scope>
    <source>
        <strain evidence="1 2">NCIMB702410</strain>
    </source>
</reference>